<feature type="domain" description="Protein kinase" evidence="12">
    <location>
        <begin position="128"/>
        <end position="429"/>
    </location>
</feature>
<dbReference type="InterPro" id="IPR000719">
    <property type="entry name" value="Prot_kinase_dom"/>
</dbReference>
<comment type="catalytic activity">
    <reaction evidence="9">
        <text>L-seryl-[protein] + ATP = O-phospho-L-seryl-[protein] + ADP + H(+)</text>
        <dbReference type="Rhea" id="RHEA:17989"/>
        <dbReference type="Rhea" id="RHEA-COMP:9863"/>
        <dbReference type="Rhea" id="RHEA-COMP:11604"/>
        <dbReference type="ChEBI" id="CHEBI:15378"/>
        <dbReference type="ChEBI" id="CHEBI:29999"/>
        <dbReference type="ChEBI" id="CHEBI:30616"/>
        <dbReference type="ChEBI" id="CHEBI:83421"/>
        <dbReference type="ChEBI" id="CHEBI:456216"/>
        <dbReference type="EC" id="2.7.11.1"/>
    </reaction>
</comment>
<keyword evidence="7 10" id="KW-0067">ATP-binding</keyword>
<evidence type="ECO:0000313" key="13">
    <source>
        <dbReference type="EMBL" id="KAH6587449.1"/>
    </source>
</evidence>
<gene>
    <name evidence="13" type="ORF">BASA50_011391</name>
</gene>
<evidence type="ECO:0000256" key="4">
    <source>
        <dbReference type="ARBA" id="ARBA00022679"/>
    </source>
</evidence>
<evidence type="ECO:0000256" key="10">
    <source>
        <dbReference type="PROSITE-ProRule" id="PRU10141"/>
    </source>
</evidence>
<evidence type="ECO:0000256" key="6">
    <source>
        <dbReference type="ARBA" id="ARBA00022777"/>
    </source>
</evidence>
<evidence type="ECO:0000259" key="12">
    <source>
        <dbReference type="PROSITE" id="PS50011"/>
    </source>
</evidence>
<dbReference type="InterPro" id="IPR011009">
    <property type="entry name" value="Kinase-like_dom_sf"/>
</dbReference>
<dbReference type="SUPFAM" id="SSF56112">
    <property type="entry name" value="Protein kinase-like (PK-like)"/>
    <property type="match status" value="1"/>
</dbReference>
<dbReference type="PANTHER" id="PTHR22984">
    <property type="entry name" value="SERINE/THREONINE-PROTEIN KINASE PIM"/>
    <property type="match status" value="1"/>
</dbReference>
<dbReference type="InterPro" id="IPR017441">
    <property type="entry name" value="Protein_kinase_ATP_BS"/>
</dbReference>
<name>A0ABQ8EVY0_9FUNG</name>
<dbReference type="InterPro" id="IPR051138">
    <property type="entry name" value="PIM_Ser/Thr_kinase"/>
</dbReference>
<dbReference type="PANTHER" id="PTHR22984:SF25">
    <property type="entry name" value="PROTEIN KINASE DOMAIN-CONTAINING PROTEIN"/>
    <property type="match status" value="1"/>
</dbReference>
<organism evidence="13 14">
    <name type="scientific">Batrachochytrium salamandrivorans</name>
    <dbReference type="NCBI Taxonomy" id="1357716"/>
    <lineage>
        <taxon>Eukaryota</taxon>
        <taxon>Fungi</taxon>
        <taxon>Fungi incertae sedis</taxon>
        <taxon>Chytridiomycota</taxon>
        <taxon>Chytridiomycota incertae sedis</taxon>
        <taxon>Chytridiomycetes</taxon>
        <taxon>Rhizophydiales</taxon>
        <taxon>Rhizophydiales incertae sedis</taxon>
        <taxon>Batrachochytrium</taxon>
    </lineage>
</organism>
<comment type="subcellular location">
    <subcellularLocation>
        <location evidence="1">Host cell</location>
    </subcellularLocation>
</comment>
<dbReference type="PROSITE" id="PS00107">
    <property type="entry name" value="PROTEIN_KINASE_ATP"/>
    <property type="match status" value="1"/>
</dbReference>
<dbReference type="EMBL" id="JAFCIX010000560">
    <property type="protein sequence ID" value="KAH6587449.1"/>
    <property type="molecule type" value="Genomic_DNA"/>
</dbReference>
<dbReference type="SMART" id="SM00220">
    <property type="entry name" value="S_TKc"/>
    <property type="match status" value="1"/>
</dbReference>
<feature type="region of interest" description="Disordered" evidence="11">
    <location>
        <begin position="56"/>
        <end position="113"/>
    </location>
</feature>
<evidence type="ECO:0000256" key="8">
    <source>
        <dbReference type="ARBA" id="ARBA00047899"/>
    </source>
</evidence>
<comment type="caution">
    <text evidence="13">The sequence shown here is derived from an EMBL/GenBank/DDBJ whole genome shotgun (WGS) entry which is preliminary data.</text>
</comment>
<dbReference type="PROSITE" id="PS50011">
    <property type="entry name" value="PROTEIN_KINASE_DOM"/>
    <property type="match status" value="1"/>
</dbReference>
<evidence type="ECO:0000256" key="2">
    <source>
        <dbReference type="ARBA" id="ARBA00012513"/>
    </source>
</evidence>
<comment type="catalytic activity">
    <reaction evidence="8">
        <text>L-threonyl-[protein] + ATP = O-phospho-L-threonyl-[protein] + ADP + H(+)</text>
        <dbReference type="Rhea" id="RHEA:46608"/>
        <dbReference type="Rhea" id="RHEA-COMP:11060"/>
        <dbReference type="Rhea" id="RHEA-COMP:11605"/>
        <dbReference type="ChEBI" id="CHEBI:15378"/>
        <dbReference type="ChEBI" id="CHEBI:30013"/>
        <dbReference type="ChEBI" id="CHEBI:30616"/>
        <dbReference type="ChEBI" id="CHEBI:61977"/>
        <dbReference type="ChEBI" id="CHEBI:456216"/>
        <dbReference type="EC" id="2.7.11.1"/>
    </reaction>
</comment>
<evidence type="ECO:0000256" key="5">
    <source>
        <dbReference type="ARBA" id="ARBA00022741"/>
    </source>
</evidence>
<dbReference type="Gene3D" id="3.30.200.20">
    <property type="entry name" value="Phosphorylase Kinase, domain 1"/>
    <property type="match status" value="1"/>
</dbReference>
<keyword evidence="3" id="KW-0723">Serine/threonine-protein kinase</keyword>
<dbReference type="Gene3D" id="1.10.510.10">
    <property type="entry name" value="Transferase(Phosphotransferase) domain 1"/>
    <property type="match status" value="1"/>
</dbReference>
<dbReference type="Proteomes" id="UP001648503">
    <property type="component" value="Unassembled WGS sequence"/>
</dbReference>
<reference evidence="13 14" key="1">
    <citation type="submission" date="2021-02" db="EMBL/GenBank/DDBJ databases">
        <title>Variation within the Batrachochytrium salamandrivorans European outbreak.</title>
        <authorList>
            <person name="Kelly M."/>
            <person name="Pasmans F."/>
            <person name="Shea T.P."/>
            <person name="Munoz J.F."/>
            <person name="Carranza S."/>
            <person name="Cuomo C.A."/>
            <person name="Martel A."/>
        </authorList>
    </citation>
    <scope>NUCLEOTIDE SEQUENCE [LARGE SCALE GENOMIC DNA]</scope>
    <source>
        <strain evidence="13 14">AMFP18/2</strain>
    </source>
</reference>
<feature type="binding site" evidence="10">
    <location>
        <position position="162"/>
    </location>
    <ligand>
        <name>ATP</name>
        <dbReference type="ChEBI" id="CHEBI:30616"/>
    </ligand>
</feature>
<protein>
    <recommendedName>
        <fullName evidence="2">non-specific serine/threonine protein kinase</fullName>
        <ecNumber evidence="2">2.7.11.1</ecNumber>
    </recommendedName>
</protein>
<evidence type="ECO:0000256" key="3">
    <source>
        <dbReference type="ARBA" id="ARBA00022527"/>
    </source>
</evidence>
<evidence type="ECO:0000256" key="9">
    <source>
        <dbReference type="ARBA" id="ARBA00048679"/>
    </source>
</evidence>
<evidence type="ECO:0000256" key="7">
    <source>
        <dbReference type="ARBA" id="ARBA00022840"/>
    </source>
</evidence>
<evidence type="ECO:0000256" key="11">
    <source>
        <dbReference type="SAM" id="MobiDB-lite"/>
    </source>
</evidence>
<proteinExistence type="predicted"/>
<sequence>MFDPLLWVLPHFVTHYAGQTNQGDTNDGVDVDQASISKDATSLPQRVHSLKKECKGGHGIRNLSKSCSQQPSPPELQPSTSHDPPQSDEIPLPVRVGKSKAKSYSRRQNNDQYNAFIEEETRYSKSEYSPGDILGEGNYGVVYLATRKSDDFKVAYKSIPKKNIRKYALESNSRLICNLRNPLVGSDEPSVAQCMSPRPPNLLLPYEVMLQMYLSRPGHENPYVPTTFDYIILKDTYVLVMEYFDEQWMDLSRYVKEKKRLDIESIRDIVKEVVKAMISLKRQGVVHKDLHEVKLIDFGIFGIVPGWEERKSLSSKPPDSPSPVLEYEAGDDELKSMHILGELLYTIIPESDLRPDHSDDEETLPAIQKSRLRLLGRALDPGVENVYTWLRGGVLNGEADLDQRWLDGTVEHESMGTRHDNRRWQQRVS</sequence>
<keyword evidence="5 10" id="KW-0547">Nucleotide-binding</keyword>
<evidence type="ECO:0000256" key="1">
    <source>
        <dbReference type="ARBA" id="ARBA00004340"/>
    </source>
</evidence>
<evidence type="ECO:0000313" key="14">
    <source>
        <dbReference type="Proteomes" id="UP001648503"/>
    </source>
</evidence>
<dbReference type="EC" id="2.7.11.1" evidence="2"/>
<keyword evidence="6" id="KW-0418">Kinase</keyword>
<accession>A0ABQ8EVY0</accession>
<keyword evidence="14" id="KW-1185">Reference proteome</keyword>
<keyword evidence="4" id="KW-0808">Transferase</keyword>